<dbReference type="AlphaFoldDB" id="A0A2R8CB48"/>
<feature type="domain" description="EamA" evidence="8">
    <location>
        <begin position="153"/>
        <end position="276"/>
    </location>
</feature>
<evidence type="ECO:0000313" key="9">
    <source>
        <dbReference type="EMBL" id="SPJ29652.1"/>
    </source>
</evidence>
<dbReference type="EMBL" id="ONZG01000008">
    <property type="protein sequence ID" value="SPJ29652.1"/>
    <property type="molecule type" value="Genomic_DNA"/>
</dbReference>
<dbReference type="RefSeq" id="WP_108789225.1">
    <property type="nucleotide sequence ID" value="NZ_ONZG01000008.1"/>
</dbReference>
<proteinExistence type="inferred from homology"/>
<feature type="transmembrane region" description="Helical" evidence="6">
    <location>
        <begin position="147"/>
        <end position="166"/>
    </location>
</feature>
<dbReference type="GO" id="GO:0016020">
    <property type="term" value="C:membrane"/>
    <property type="evidence" value="ECO:0007669"/>
    <property type="project" value="UniProtKB-SubCell"/>
</dbReference>
<sequence>MSKNLQGVLWSMVSVALFSTTAAMAKVAVTEYHVLQILFIRQIVVFMSATPQVIRNFPNSLRTRRPGIHAIRIAGAFVALTAGIWAVAVLPLATAVTLTFAQVFFLALLAAFFLGENVGRHRIAAIGVGFLGVLVAMRPGLDGFIDPYALIPVVGALGAATAGVCIRKLSQTEDTATLLIYQSFFVGLLAGIPLIWLWQTPDMDDLLFMIALGVIATVAQWLGVQALRLGEASIIGNVQYMKLIYASAFGFFFFAEIPDAMTLLGAAIIIASSLYIFHREAVNRARK</sequence>
<feature type="transmembrane region" description="Helical" evidence="6">
    <location>
        <begin position="206"/>
        <end position="227"/>
    </location>
</feature>
<feature type="chain" id="PRO_5015350757" evidence="7">
    <location>
        <begin position="26"/>
        <end position="287"/>
    </location>
</feature>
<feature type="transmembrane region" description="Helical" evidence="6">
    <location>
        <begin position="260"/>
        <end position="277"/>
    </location>
</feature>
<dbReference type="OrthoDB" id="9807937at2"/>
<keyword evidence="4 6" id="KW-1133">Transmembrane helix</keyword>
<evidence type="ECO:0000313" key="10">
    <source>
        <dbReference type="Proteomes" id="UP000244898"/>
    </source>
</evidence>
<dbReference type="InterPro" id="IPR037185">
    <property type="entry name" value="EmrE-like"/>
</dbReference>
<feature type="transmembrane region" description="Helical" evidence="6">
    <location>
        <begin position="123"/>
        <end position="141"/>
    </location>
</feature>
<comment type="subcellular location">
    <subcellularLocation>
        <location evidence="1">Membrane</location>
        <topology evidence="1">Multi-pass membrane protein</topology>
    </subcellularLocation>
</comment>
<feature type="domain" description="EamA" evidence="8">
    <location>
        <begin position="6"/>
        <end position="136"/>
    </location>
</feature>
<dbReference type="PANTHER" id="PTHR22911:SF6">
    <property type="entry name" value="SOLUTE CARRIER FAMILY 35 MEMBER G1"/>
    <property type="match status" value="1"/>
</dbReference>
<evidence type="ECO:0000256" key="3">
    <source>
        <dbReference type="ARBA" id="ARBA00022692"/>
    </source>
</evidence>
<evidence type="ECO:0000256" key="5">
    <source>
        <dbReference type="ARBA" id="ARBA00023136"/>
    </source>
</evidence>
<feature type="transmembrane region" description="Helical" evidence="6">
    <location>
        <begin position="92"/>
        <end position="114"/>
    </location>
</feature>
<dbReference type="SUPFAM" id="SSF103481">
    <property type="entry name" value="Multidrug resistance efflux transporter EmrE"/>
    <property type="match status" value="2"/>
</dbReference>
<comment type="similarity">
    <text evidence="2">Belongs to the drug/metabolite transporter (DMT) superfamily. 10 TMS drug/metabolite exporter (DME) (TC 2.A.7.3) family.</text>
</comment>
<evidence type="ECO:0000256" key="2">
    <source>
        <dbReference type="ARBA" id="ARBA00009853"/>
    </source>
</evidence>
<accession>A0A2R8CB48</accession>
<evidence type="ECO:0000256" key="4">
    <source>
        <dbReference type="ARBA" id="ARBA00022989"/>
    </source>
</evidence>
<keyword evidence="7" id="KW-0732">Signal</keyword>
<gene>
    <name evidence="9" type="primary">ribN_9</name>
    <name evidence="9" type="ORF">TRM7615_03173</name>
</gene>
<keyword evidence="5 6" id="KW-0472">Membrane</keyword>
<feature type="transmembrane region" description="Helical" evidence="6">
    <location>
        <begin position="35"/>
        <end position="54"/>
    </location>
</feature>
<evidence type="ECO:0000256" key="7">
    <source>
        <dbReference type="SAM" id="SignalP"/>
    </source>
</evidence>
<protein>
    <submittedName>
        <fullName evidence="9">Riboflavin transporter</fullName>
    </submittedName>
</protein>
<feature type="signal peptide" evidence="7">
    <location>
        <begin position="1"/>
        <end position="25"/>
    </location>
</feature>
<organism evidence="9 10">
    <name type="scientific">Falsiruegeria mediterranea M17</name>
    <dbReference type="NCBI Taxonomy" id="1200281"/>
    <lineage>
        <taxon>Bacteria</taxon>
        <taxon>Pseudomonadati</taxon>
        <taxon>Pseudomonadota</taxon>
        <taxon>Alphaproteobacteria</taxon>
        <taxon>Rhodobacterales</taxon>
        <taxon>Roseobacteraceae</taxon>
        <taxon>Falsiruegeria</taxon>
    </lineage>
</organism>
<feature type="transmembrane region" description="Helical" evidence="6">
    <location>
        <begin position="234"/>
        <end position="254"/>
    </location>
</feature>
<evidence type="ECO:0000256" key="1">
    <source>
        <dbReference type="ARBA" id="ARBA00004141"/>
    </source>
</evidence>
<evidence type="ECO:0000259" key="8">
    <source>
        <dbReference type="Pfam" id="PF00892"/>
    </source>
</evidence>
<keyword evidence="10" id="KW-1185">Reference proteome</keyword>
<evidence type="ECO:0000256" key="6">
    <source>
        <dbReference type="SAM" id="Phobius"/>
    </source>
</evidence>
<keyword evidence="3 6" id="KW-0812">Transmembrane</keyword>
<dbReference type="Proteomes" id="UP000244898">
    <property type="component" value="Unassembled WGS sequence"/>
</dbReference>
<feature type="transmembrane region" description="Helical" evidence="6">
    <location>
        <begin position="66"/>
        <end position="86"/>
    </location>
</feature>
<feature type="transmembrane region" description="Helical" evidence="6">
    <location>
        <begin position="178"/>
        <end position="200"/>
    </location>
</feature>
<dbReference type="PANTHER" id="PTHR22911">
    <property type="entry name" value="ACYL-MALONYL CONDENSING ENZYME-RELATED"/>
    <property type="match status" value="1"/>
</dbReference>
<reference evidence="10" key="1">
    <citation type="submission" date="2018-03" db="EMBL/GenBank/DDBJ databases">
        <authorList>
            <person name="Rodrigo-Torres L."/>
            <person name="Arahal R. D."/>
            <person name="Lucena T."/>
        </authorList>
    </citation>
    <scope>NUCLEOTIDE SEQUENCE [LARGE SCALE GENOMIC DNA]</scope>
    <source>
        <strain evidence="10">CECT 7615</strain>
    </source>
</reference>
<dbReference type="Pfam" id="PF00892">
    <property type="entry name" value="EamA"/>
    <property type="match status" value="2"/>
</dbReference>
<name>A0A2R8CB48_9RHOB</name>
<dbReference type="InterPro" id="IPR000620">
    <property type="entry name" value="EamA_dom"/>
</dbReference>